<organism evidence="1 2">
    <name type="scientific">Naganishia adeliensis</name>
    <dbReference type="NCBI Taxonomy" id="92952"/>
    <lineage>
        <taxon>Eukaryota</taxon>
        <taxon>Fungi</taxon>
        <taxon>Dikarya</taxon>
        <taxon>Basidiomycota</taxon>
        <taxon>Agaricomycotina</taxon>
        <taxon>Tremellomycetes</taxon>
        <taxon>Filobasidiales</taxon>
        <taxon>Filobasidiaceae</taxon>
        <taxon>Naganishia</taxon>
    </lineage>
</organism>
<name>A0ACC2WXE2_9TREE</name>
<dbReference type="EMBL" id="JASBWS010000006">
    <property type="protein sequence ID" value="KAJ9115202.1"/>
    <property type="molecule type" value="Genomic_DNA"/>
</dbReference>
<evidence type="ECO:0000313" key="1">
    <source>
        <dbReference type="EMBL" id="KAJ9115202.1"/>
    </source>
</evidence>
<gene>
    <name evidence="1" type="ORF">QFC20_001069</name>
</gene>
<accession>A0ACC2WXE2</accession>
<dbReference type="Proteomes" id="UP001230649">
    <property type="component" value="Unassembled WGS sequence"/>
</dbReference>
<sequence>MRDAIPARDWETATRACKRAMDIPDAVTGGSFAARVIPTPMDPSPPAAQLAELRQTLLDTFATEFRSAAEERDEQGTSRFFRLFPMIGAEEEGLGVYADFVVTLVKTRGAVTGPAGDAARASSPLYYITNLTTLLESIALIIDQHQPVVEKYYGEGKMRVVVVRLQAEGDKGVKSLVEGWEEERRVGRLISETRQSQFTYLANPIHYLSTHAQTSNTGQSTTAPSTGNVTSSLAALSSAHLPSAATSLLATYAGTSQKRNQEDDASMSASVLAEQQGPDPRDVERVLGECTALSSRWALYRRFVWDRLVSEEEPEIERDDEDSPVQQESAESANAKREAATKQTIDVLDESDSRRIMENLLRRYYEPLEAWYLRSSIEKAHKMDTPDLSVQPHISSTVDDTFYLLKLVLNRLVSTGNLSILTSMRERISTIVERDYLGVLQKKMDAVYSGSGVGSGFGAGVGSSLAGLTNQGREVERERRERDLRTSFSVLLNDLDVSAQYMDRLIDDLIGSESASQTFLETELPEVEEQMRDLGDLAGRMRAAAKNGLDQLFNQLTRPGLRSLLEEYRIHHRAV</sequence>
<reference evidence="1" key="1">
    <citation type="submission" date="2023-04" db="EMBL/GenBank/DDBJ databases">
        <title>Draft Genome sequencing of Naganishia species isolated from polar environments using Oxford Nanopore Technology.</title>
        <authorList>
            <person name="Leo P."/>
            <person name="Venkateswaran K."/>
        </authorList>
    </citation>
    <scope>NUCLEOTIDE SEQUENCE</scope>
    <source>
        <strain evidence="1">MNA-CCFEE 5262</strain>
    </source>
</reference>
<comment type="caution">
    <text evidence="1">The sequence shown here is derived from an EMBL/GenBank/DDBJ whole genome shotgun (WGS) entry which is preliminary data.</text>
</comment>
<protein>
    <submittedName>
        <fullName evidence="1">Uncharacterized protein</fullName>
    </submittedName>
</protein>
<keyword evidence="2" id="KW-1185">Reference proteome</keyword>
<evidence type="ECO:0000313" key="2">
    <source>
        <dbReference type="Proteomes" id="UP001230649"/>
    </source>
</evidence>
<proteinExistence type="predicted"/>